<protein>
    <submittedName>
        <fullName evidence="1">Uncharacterized protein</fullName>
    </submittedName>
</protein>
<name>A0AB36I4N9_LIMRT</name>
<organism evidence="1 2">
    <name type="scientific">Limosilactobacillus reuteri</name>
    <name type="common">Lactobacillus reuteri</name>
    <dbReference type="NCBI Taxonomy" id="1598"/>
    <lineage>
        <taxon>Bacteria</taxon>
        <taxon>Bacillati</taxon>
        <taxon>Bacillota</taxon>
        <taxon>Bacilli</taxon>
        <taxon>Lactobacillales</taxon>
        <taxon>Lactobacillaceae</taxon>
        <taxon>Limosilactobacillus</taxon>
    </lineage>
</organism>
<dbReference type="EMBL" id="MKQH01000006">
    <property type="protein sequence ID" value="OJI11713.1"/>
    <property type="molecule type" value="Genomic_DNA"/>
</dbReference>
<sequence length="160" mass="18408">MKIEQDIEGLIKSDISTKEIVNKLGNSLHSAKDKAIIAVQQLRKLKKNSDKLHEAILNLDLETAQTIEDYCVFDSFTVAERDRLINYCKKLVEDGLKNKYSIRLGNSATGEWQYSIISKEPHTYGDWFTGNYDHKSFKIPVNAVQLILNEEYIPFFLHSI</sequence>
<evidence type="ECO:0000313" key="2">
    <source>
        <dbReference type="Proteomes" id="UP000184174"/>
    </source>
</evidence>
<evidence type="ECO:0000313" key="1">
    <source>
        <dbReference type="EMBL" id="OJI11713.1"/>
    </source>
</evidence>
<proteinExistence type="predicted"/>
<dbReference type="Proteomes" id="UP000184174">
    <property type="component" value="Unassembled WGS sequence"/>
</dbReference>
<reference evidence="1 2" key="1">
    <citation type="submission" date="2016-10" db="EMBL/GenBank/DDBJ databases">
        <title>Genome sequence of Lactobacillus reuteri 121, a source of glucan and fructan exopolysaccharides.</title>
        <authorList>
            <person name="Gangoiti J."/>
            <person name="Lammerts Van Bueren A."/>
            <person name="Dijkhuizen L."/>
        </authorList>
    </citation>
    <scope>NUCLEOTIDE SEQUENCE [LARGE SCALE GENOMIC DNA]</scope>
    <source>
        <strain evidence="1 2">121</strain>
    </source>
</reference>
<dbReference type="AlphaFoldDB" id="A0AB36I4N9"/>
<comment type="caution">
    <text evidence="1">The sequence shown here is derived from an EMBL/GenBank/DDBJ whole genome shotgun (WGS) entry which is preliminary data.</text>
</comment>
<accession>A0AB36I4N9</accession>
<gene>
    <name evidence="1" type="ORF">BJI45_00425</name>
</gene>
<dbReference type="RefSeq" id="WP_072574811.1">
    <property type="nucleotide sequence ID" value="NZ_MKQH01000006.1"/>
</dbReference>